<keyword evidence="1" id="KW-0732">Signal</keyword>
<keyword evidence="6" id="KW-1185">Reference proteome</keyword>
<dbReference type="AlphaFoldDB" id="A0A087CR68"/>
<gene>
    <name evidence="5" type="ORF">BREU_0946</name>
</gene>
<dbReference type="PANTHER" id="PTHR11575">
    <property type="entry name" value="5'-NUCLEOTIDASE-RELATED"/>
    <property type="match status" value="1"/>
</dbReference>
<dbReference type="InterPro" id="IPR036907">
    <property type="entry name" value="5'-Nucleotdase_C_sf"/>
</dbReference>
<dbReference type="Pfam" id="PF00149">
    <property type="entry name" value="Metallophos"/>
    <property type="match status" value="1"/>
</dbReference>
<dbReference type="GO" id="GO:0008768">
    <property type="term" value="F:UDP-sugar diphosphatase activity"/>
    <property type="evidence" value="ECO:0007669"/>
    <property type="project" value="TreeGrafter"/>
</dbReference>
<dbReference type="InterPro" id="IPR006179">
    <property type="entry name" value="5_nucleotidase/apyrase"/>
</dbReference>
<feature type="domain" description="5'-Nucleotidase C-terminal" evidence="4">
    <location>
        <begin position="366"/>
        <end position="575"/>
    </location>
</feature>
<dbReference type="SUPFAM" id="SSF56300">
    <property type="entry name" value="Metallo-dependent phosphatases"/>
    <property type="match status" value="1"/>
</dbReference>
<evidence type="ECO:0000256" key="2">
    <source>
        <dbReference type="SAM" id="MobiDB-lite"/>
    </source>
</evidence>
<dbReference type="GO" id="GO:0030288">
    <property type="term" value="C:outer membrane-bounded periplasmic space"/>
    <property type="evidence" value="ECO:0007669"/>
    <property type="project" value="TreeGrafter"/>
</dbReference>
<sequence length="613" mass="64049">MNRQQRWIGGKRWLGVSLIAVIASIATAFVVPNAMAGASGAVPFSGDDPAAGTRTVTVADITDFHGHIERGADVATAFTLANGHNAGNMVAVSAGDLVGGSPYESAVAKDRPTLDMAREWGLTISAVGNHEFDRSVADFNNRIADPANGIDWLCANVSAANKAADGKLSRVKDYTIRTVNGKRIGFVGALTDALGSVATPQITRDADLGERAVDAINRVAGDLKRSGKVDAVVALLHADASAAKAIGRDVDLVYAGHSHAVKQMITDGGAPVYEAGSYGQDMAVQDLIITGHGSRATVRVADVDLGNGTGQTNVRGVLGIDGLNGHSVRQAAWMSAGADANGMVARAERTYAAAQAHADTVGEETVGSLAKGKNFDKRTSPGREGSVGMLVADANRLSIMRHVYAGNRLPVVGFSNDGSLRTDRLDLNRDGSVTVREVDSLLALQFKAAHETLTGRMLKAVLAQQFGSKDGRIERRPLGISSNVAYHYVVCGGENGAQPAVCEQDTDSSKDSGAGSEADGTQHDDAVSKAEEAYEKAPVRIVDLTIDGTSISDDDLVIIASNSYLLQGGDSFSAFRAGSNYGELDMPYSQPLIEYLAAHPLVRPEVPVTGTQA</sequence>
<dbReference type="Gene3D" id="3.90.780.10">
    <property type="entry name" value="5'-Nucleotidase, C-terminal domain"/>
    <property type="match status" value="1"/>
</dbReference>
<dbReference type="STRING" id="1437610.BREU_0946"/>
<dbReference type="EMBL" id="JGZK01000006">
    <property type="protein sequence ID" value="KFI85768.1"/>
    <property type="molecule type" value="Genomic_DNA"/>
</dbReference>
<dbReference type="Gene3D" id="3.60.21.10">
    <property type="match status" value="1"/>
</dbReference>
<accession>A0A087CR68</accession>
<dbReference type="GO" id="GO:0009166">
    <property type="term" value="P:nucleotide catabolic process"/>
    <property type="evidence" value="ECO:0007669"/>
    <property type="project" value="InterPro"/>
</dbReference>
<evidence type="ECO:0000259" key="4">
    <source>
        <dbReference type="Pfam" id="PF02872"/>
    </source>
</evidence>
<feature type="region of interest" description="Disordered" evidence="2">
    <location>
        <begin position="500"/>
        <end position="530"/>
    </location>
</feature>
<name>A0A087CR68_9BIFI</name>
<organism evidence="5 6">
    <name type="scientific">Bifidobacterium reuteri DSM 23975</name>
    <dbReference type="NCBI Taxonomy" id="1437610"/>
    <lineage>
        <taxon>Bacteria</taxon>
        <taxon>Bacillati</taxon>
        <taxon>Actinomycetota</taxon>
        <taxon>Actinomycetes</taxon>
        <taxon>Bifidobacteriales</taxon>
        <taxon>Bifidobacteriaceae</taxon>
        <taxon>Bifidobacterium</taxon>
    </lineage>
</organism>
<feature type="compositionally biased region" description="Basic and acidic residues" evidence="2">
    <location>
        <begin position="520"/>
        <end position="530"/>
    </location>
</feature>
<protein>
    <submittedName>
        <fullName evidence="5">5-nucleotidase family protein</fullName>
    </submittedName>
</protein>
<dbReference type="SUPFAM" id="SSF55816">
    <property type="entry name" value="5'-nucleotidase (syn. UDP-sugar hydrolase), C-terminal domain"/>
    <property type="match status" value="1"/>
</dbReference>
<dbReference type="InterPro" id="IPR018247">
    <property type="entry name" value="EF_Hand_1_Ca_BS"/>
</dbReference>
<evidence type="ECO:0000313" key="5">
    <source>
        <dbReference type="EMBL" id="KFI85768.1"/>
    </source>
</evidence>
<feature type="domain" description="Calcineurin-like phosphoesterase" evidence="3">
    <location>
        <begin position="61"/>
        <end position="260"/>
    </location>
</feature>
<dbReference type="Proteomes" id="UP000028984">
    <property type="component" value="Unassembled WGS sequence"/>
</dbReference>
<dbReference type="GO" id="GO:0008253">
    <property type="term" value="F:5'-nucleotidase activity"/>
    <property type="evidence" value="ECO:0007669"/>
    <property type="project" value="TreeGrafter"/>
</dbReference>
<dbReference type="InterPro" id="IPR008334">
    <property type="entry name" value="5'-Nucleotdase_C"/>
</dbReference>
<evidence type="ECO:0000259" key="3">
    <source>
        <dbReference type="Pfam" id="PF00149"/>
    </source>
</evidence>
<dbReference type="eggNOG" id="COG0737">
    <property type="taxonomic scope" value="Bacteria"/>
</dbReference>
<evidence type="ECO:0000256" key="1">
    <source>
        <dbReference type="ARBA" id="ARBA00022729"/>
    </source>
</evidence>
<dbReference type="OrthoDB" id="1016457at2"/>
<reference evidence="5 6" key="1">
    <citation type="submission" date="2014-03" db="EMBL/GenBank/DDBJ databases">
        <title>Genomics of Bifidobacteria.</title>
        <authorList>
            <person name="Ventura M."/>
            <person name="Milani C."/>
            <person name="Lugli G.A."/>
        </authorList>
    </citation>
    <scope>NUCLEOTIDE SEQUENCE [LARGE SCALE GENOMIC DNA]</scope>
    <source>
        <strain evidence="5 6">DSM 23975</strain>
    </source>
</reference>
<dbReference type="PROSITE" id="PS00018">
    <property type="entry name" value="EF_HAND_1"/>
    <property type="match status" value="1"/>
</dbReference>
<proteinExistence type="predicted"/>
<comment type="caution">
    <text evidence="5">The sequence shown here is derived from an EMBL/GenBank/DDBJ whole genome shotgun (WGS) entry which is preliminary data.</text>
</comment>
<dbReference type="Pfam" id="PF02872">
    <property type="entry name" value="5_nucleotid_C"/>
    <property type="match status" value="1"/>
</dbReference>
<dbReference type="PANTHER" id="PTHR11575:SF24">
    <property type="entry name" value="5'-NUCLEOTIDASE"/>
    <property type="match status" value="1"/>
</dbReference>
<evidence type="ECO:0000313" key="6">
    <source>
        <dbReference type="Proteomes" id="UP000028984"/>
    </source>
</evidence>
<dbReference type="InterPro" id="IPR029052">
    <property type="entry name" value="Metallo-depent_PP-like"/>
</dbReference>
<dbReference type="InterPro" id="IPR004843">
    <property type="entry name" value="Calcineurin-like_PHP"/>
</dbReference>
<dbReference type="RefSeq" id="WP_081886600.1">
    <property type="nucleotide sequence ID" value="NZ_JDUW01000002.1"/>
</dbReference>